<name>A0A139WVU2_9CYAN</name>
<keyword evidence="2" id="KW-1185">Reference proteome</keyword>
<dbReference type="Proteomes" id="UP000076925">
    <property type="component" value="Unassembled WGS sequence"/>
</dbReference>
<sequence length="72" mass="8439">MYLPLEIGHWQMALTPNLGDWVLGIGYWGNDEYSIPLSGHWSLVTGHWSMLLLRVNWVTYRLNRIVVARSKR</sequence>
<accession>A0A139WVU2</accession>
<dbReference type="AlphaFoldDB" id="A0A139WVU2"/>
<organism evidence="1 2">
    <name type="scientific">Scytonema hofmannii PCC 7110</name>
    <dbReference type="NCBI Taxonomy" id="128403"/>
    <lineage>
        <taxon>Bacteria</taxon>
        <taxon>Bacillati</taxon>
        <taxon>Cyanobacteriota</taxon>
        <taxon>Cyanophyceae</taxon>
        <taxon>Nostocales</taxon>
        <taxon>Scytonemataceae</taxon>
        <taxon>Scytonema</taxon>
    </lineage>
</organism>
<proteinExistence type="predicted"/>
<reference evidence="1 2" key="1">
    <citation type="journal article" date="2013" name="Genome Biol. Evol.">
        <title>Genomes of Stigonematalean cyanobacteria (subsection V) and the evolution of oxygenic photosynthesis from prokaryotes to plastids.</title>
        <authorList>
            <person name="Dagan T."/>
            <person name="Roettger M."/>
            <person name="Stucken K."/>
            <person name="Landan G."/>
            <person name="Koch R."/>
            <person name="Major P."/>
            <person name="Gould S.B."/>
            <person name="Goremykin V.V."/>
            <person name="Rippka R."/>
            <person name="Tandeau de Marsac N."/>
            <person name="Gugger M."/>
            <person name="Lockhart P.J."/>
            <person name="Allen J.F."/>
            <person name="Brune I."/>
            <person name="Maus I."/>
            <person name="Puhler A."/>
            <person name="Martin W.F."/>
        </authorList>
    </citation>
    <scope>NUCLEOTIDE SEQUENCE [LARGE SCALE GENOMIC DNA]</scope>
    <source>
        <strain evidence="1 2">PCC 7110</strain>
    </source>
</reference>
<evidence type="ECO:0000313" key="2">
    <source>
        <dbReference type="Proteomes" id="UP000076925"/>
    </source>
</evidence>
<protein>
    <submittedName>
        <fullName evidence="1">Uncharacterized protein</fullName>
    </submittedName>
</protein>
<evidence type="ECO:0000313" key="1">
    <source>
        <dbReference type="EMBL" id="KYC36554.1"/>
    </source>
</evidence>
<comment type="caution">
    <text evidence="1">The sequence shown here is derived from an EMBL/GenBank/DDBJ whole genome shotgun (WGS) entry which is preliminary data.</text>
</comment>
<dbReference type="EMBL" id="ANNX02000047">
    <property type="protein sequence ID" value="KYC36554.1"/>
    <property type="molecule type" value="Genomic_DNA"/>
</dbReference>
<gene>
    <name evidence="1" type="ORF">WA1_43485</name>
</gene>
<dbReference type="STRING" id="128403.WA1_43485"/>